<dbReference type="SUPFAM" id="SSF49464">
    <property type="entry name" value="Carboxypeptidase regulatory domain-like"/>
    <property type="match status" value="1"/>
</dbReference>
<accession>A0A1M4ZKW1</accession>
<dbReference type="InterPro" id="IPR008969">
    <property type="entry name" value="CarboxyPept-like_regulatory"/>
</dbReference>
<sequence length="1245" mass="141899">MSTLINNYPVFEDNQVLTSTQLNQLQNYLNQQNRLTRVALIGVGVVCGMNVVCSPGRDELTITKGVGVTSEGHLVTIGDCVTTQYRSYEKPNSVSYPPFEDPVTQLQDVELFELLTEEAEVDPEDTVTDLSEEFLEDKIVLLFLECYDKDLKSCLGKSCDELGIDRIISLRKLVISKEELEKVKERTEGGLLEAAYPEKYDLPVLQMKRALIRPETPASRYYIGMAGEYLEAIDEVWDPLYEALHQTYGVYEPVLEELYPENPFDHDILKEIKEKCEAYLGSYSDFSEPIFGIQYFYDFVKDLMLAYEEFRLTAFELSGACCPDRSRFPKHLMLGEACAGEGDLCDDVEYRNEFVASPVFSEQRNLAEKVRMLHKRLVMLWESFDLKRLEEPRERQIKITPSCEKKSFISERAIPFYYDSDRESSFEGLGTLENNWDFNLQRQCRNEEQPVQLSYDNHQPDSEWDDPVSTPLKYDLDPYNFLRIEGHISKHVEEVEEELREIKNENNLSFDIKKVYFGDLMGEKPLPDCLLEDLQPQYSIWRNKVLLFLKNLVRSSKTAERAILNRSMLTAEPSASHESRNFASGPMGNINLNMSDLSNLFTGAEPSRINESANRFYSVMRNLERAGNPAYQPRTAAYTSYTDTSIRDLFSSLNDCLHQLIDAMPRDLRDFDMEIWLTHYKCVLRVVVKMMKWIAGYATTPQMRAAILLYLYIIGILHRLLSFLAIYPYITIRILNDTLQERQEALAESLQLSRFRDNHPGPDHKAGVAPGDTFLLAYQLPHRVEDFTDEDGNAVEWPVEMGEILKFPFGSDDQNLDFEQYLEMTAEMEGLVVADFTLPFTCCDDCEDVPSAAVTLDPFVPPVTAVARPDSLTDLTGYNNVEIQLINDLYDPSVYEAGITGVPNFGNTSFREDPYEPDHTKTKQMLVYEIDPQKVAAEIQRTDDFFIIDEFDYEVRDTNRREVVGSDTITIFIPVERTAKPQTGTVTGTVEGVDAQGNREPLPGVNVTVENEAIGAATDVNGAFTISKVPLGDQTLVASFVGYLTATRDITVGTGANTVSFVLSQADDIHINYERILRAREIEEDTEDARKIKKYYAASMTNAKERAVEMEKREAKEEVTAITKAASAVEMFSDEEEISVVKLNNEYNTRRNELVHAVQNTGGAEKELHKDALKNLTEAYLNRLAYTQPKELSSTSKDVLKESSTIFNAESDLDMKKTIDEWKQKSKGYISEDFEHNLNDNLKLK</sequence>
<evidence type="ECO:0000313" key="1">
    <source>
        <dbReference type="EMBL" id="SHF18447.1"/>
    </source>
</evidence>
<keyword evidence="2" id="KW-1185">Reference proteome</keyword>
<protein>
    <submittedName>
        <fullName evidence="1">FoF1-type ATP synthase, membrane subunit b or b</fullName>
    </submittedName>
</protein>
<evidence type="ECO:0000313" key="2">
    <source>
        <dbReference type="Proteomes" id="UP000184041"/>
    </source>
</evidence>
<dbReference type="AlphaFoldDB" id="A0A1M4ZKW1"/>
<dbReference type="RefSeq" id="WP_073061386.1">
    <property type="nucleotide sequence ID" value="NZ_FQUS01000006.1"/>
</dbReference>
<reference evidence="1 2" key="1">
    <citation type="submission" date="2016-11" db="EMBL/GenBank/DDBJ databases">
        <authorList>
            <person name="Jaros S."/>
            <person name="Januszkiewicz K."/>
            <person name="Wedrychowicz H."/>
        </authorList>
    </citation>
    <scope>NUCLEOTIDE SEQUENCE [LARGE SCALE GENOMIC DNA]</scope>
    <source>
        <strain evidence="1 2">DSM 21986</strain>
    </source>
</reference>
<dbReference type="STRING" id="1194090.SAMN05443144_10657"/>
<dbReference type="Pfam" id="PF13715">
    <property type="entry name" value="CarbopepD_reg_2"/>
    <property type="match status" value="1"/>
</dbReference>
<organism evidence="1 2">
    <name type="scientific">Fodinibius roseus</name>
    <dbReference type="NCBI Taxonomy" id="1194090"/>
    <lineage>
        <taxon>Bacteria</taxon>
        <taxon>Pseudomonadati</taxon>
        <taxon>Balneolota</taxon>
        <taxon>Balneolia</taxon>
        <taxon>Balneolales</taxon>
        <taxon>Balneolaceae</taxon>
        <taxon>Fodinibius</taxon>
    </lineage>
</organism>
<name>A0A1M4ZKW1_9BACT</name>
<dbReference type="EMBL" id="FQUS01000006">
    <property type="protein sequence ID" value="SHF18447.1"/>
    <property type="molecule type" value="Genomic_DNA"/>
</dbReference>
<dbReference type="Proteomes" id="UP000184041">
    <property type="component" value="Unassembled WGS sequence"/>
</dbReference>
<dbReference type="Gene3D" id="2.60.40.1120">
    <property type="entry name" value="Carboxypeptidase-like, regulatory domain"/>
    <property type="match status" value="1"/>
</dbReference>
<gene>
    <name evidence="1" type="ORF">SAMN05443144_10657</name>
</gene>
<proteinExistence type="predicted"/>